<evidence type="ECO:0000256" key="1">
    <source>
        <dbReference type="SAM" id="MobiDB-lite"/>
    </source>
</evidence>
<keyword evidence="3" id="KW-1185">Reference proteome</keyword>
<feature type="region of interest" description="Disordered" evidence="1">
    <location>
        <begin position="111"/>
        <end position="146"/>
    </location>
</feature>
<evidence type="ECO:0000313" key="2">
    <source>
        <dbReference type="EMBL" id="PKI69397.1"/>
    </source>
</evidence>
<name>A0A2I0KLL7_PUNGR</name>
<sequence>MEASGSSSGPQKSARTLPLNWNGLFKGKPACSLEYFEPLCVDGRKMAKPPKEVTEFLGKCEKCEVFGHDCAKKKIAQRVTRSEQQIVSDPPEQEQPLTMVTTEVSALRVAGSDEEEQPCVVPHFPDPSPLEQDVQARESGRKETGK</sequence>
<reference evidence="2 3" key="1">
    <citation type="submission" date="2017-11" db="EMBL/GenBank/DDBJ databases">
        <title>De-novo sequencing of pomegranate (Punica granatum L.) genome.</title>
        <authorList>
            <person name="Akparov Z."/>
            <person name="Amiraslanov A."/>
            <person name="Hajiyeva S."/>
            <person name="Abbasov M."/>
            <person name="Kaur K."/>
            <person name="Hamwieh A."/>
            <person name="Solovyev V."/>
            <person name="Salamov A."/>
            <person name="Braich B."/>
            <person name="Kosarev P."/>
            <person name="Mahmoud A."/>
            <person name="Hajiyev E."/>
            <person name="Babayeva S."/>
            <person name="Izzatullayeva V."/>
            <person name="Mammadov A."/>
            <person name="Mammadov A."/>
            <person name="Sharifova S."/>
            <person name="Ojaghi J."/>
            <person name="Eynullazada K."/>
            <person name="Bayramov B."/>
            <person name="Abdulazimova A."/>
            <person name="Shahmuradov I."/>
        </authorList>
    </citation>
    <scope>NUCLEOTIDE SEQUENCE [LARGE SCALE GENOMIC DNA]</scope>
    <source>
        <strain evidence="3">cv. AG2017</strain>
        <tissue evidence="2">Leaf</tissue>
    </source>
</reference>
<dbReference type="EMBL" id="PGOL01000508">
    <property type="protein sequence ID" value="PKI69397.1"/>
    <property type="molecule type" value="Genomic_DNA"/>
</dbReference>
<dbReference type="Proteomes" id="UP000233551">
    <property type="component" value="Unassembled WGS sequence"/>
</dbReference>
<evidence type="ECO:0000313" key="3">
    <source>
        <dbReference type="Proteomes" id="UP000233551"/>
    </source>
</evidence>
<organism evidence="2 3">
    <name type="scientific">Punica granatum</name>
    <name type="common">Pomegranate</name>
    <dbReference type="NCBI Taxonomy" id="22663"/>
    <lineage>
        <taxon>Eukaryota</taxon>
        <taxon>Viridiplantae</taxon>
        <taxon>Streptophyta</taxon>
        <taxon>Embryophyta</taxon>
        <taxon>Tracheophyta</taxon>
        <taxon>Spermatophyta</taxon>
        <taxon>Magnoliopsida</taxon>
        <taxon>eudicotyledons</taxon>
        <taxon>Gunneridae</taxon>
        <taxon>Pentapetalae</taxon>
        <taxon>rosids</taxon>
        <taxon>malvids</taxon>
        <taxon>Myrtales</taxon>
        <taxon>Lythraceae</taxon>
        <taxon>Punica</taxon>
    </lineage>
</organism>
<comment type="caution">
    <text evidence="2">The sequence shown here is derived from an EMBL/GenBank/DDBJ whole genome shotgun (WGS) entry which is preliminary data.</text>
</comment>
<feature type="compositionally biased region" description="Basic and acidic residues" evidence="1">
    <location>
        <begin position="134"/>
        <end position="146"/>
    </location>
</feature>
<accession>A0A2I0KLL7</accession>
<protein>
    <submittedName>
        <fullName evidence="2">Uncharacterized protein</fullName>
    </submittedName>
</protein>
<gene>
    <name evidence="2" type="ORF">CRG98_010195</name>
</gene>
<dbReference type="AlphaFoldDB" id="A0A2I0KLL7"/>
<proteinExistence type="predicted"/>